<protein>
    <submittedName>
        <fullName evidence="1">Uncharacterized protein</fullName>
    </submittedName>
</protein>
<dbReference type="EMBL" id="LNSV01000092">
    <property type="protein sequence ID" value="KUH36113.1"/>
    <property type="molecule type" value="Genomic_DNA"/>
</dbReference>
<evidence type="ECO:0000313" key="1">
    <source>
        <dbReference type="EMBL" id="KUH36113.1"/>
    </source>
</evidence>
<proteinExistence type="predicted"/>
<dbReference type="OrthoDB" id="3542456at2"/>
<keyword evidence="2" id="KW-1185">Reference proteome</keyword>
<dbReference type="AlphaFoldDB" id="A0A124EC05"/>
<organism evidence="1 2">
    <name type="scientific">Streptomyces kanasensis</name>
    <dbReference type="NCBI Taxonomy" id="936756"/>
    <lineage>
        <taxon>Bacteria</taxon>
        <taxon>Bacillati</taxon>
        <taxon>Actinomycetota</taxon>
        <taxon>Actinomycetes</taxon>
        <taxon>Kitasatosporales</taxon>
        <taxon>Streptomycetaceae</taxon>
        <taxon>Streptomyces</taxon>
    </lineage>
</organism>
<accession>A0A124EC05</accession>
<dbReference type="RefSeq" id="WP_058944592.1">
    <property type="nucleotide sequence ID" value="NZ_LNSV01000092.1"/>
</dbReference>
<sequence length="201" mass="21271">MTALPSSLTAERLALFGTLLSVFDAVHPLCDHWVQSSDDARLKGLHGDHYVYADGTPLPDGADPVDSDVPVYRASVLGRAAACRHVRSYTAVQLATALAVTRALGHRVPLGALLAGAAVNAATHLVIDRREPLLKLADLFGKRGYVDHCTAARVNDKGEVTAEVSGPGSALMELDQALHRAIGIGAAALTTWLATRPRARR</sequence>
<dbReference type="Proteomes" id="UP000054011">
    <property type="component" value="Unassembled WGS sequence"/>
</dbReference>
<evidence type="ECO:0000313" key="2">
    <source>
        <dbReference type="Proteomes" id="UP000054011"/>
    </source>
</evidence>
<name>A0A124EC05_9ACTN</name>
<dbReference type="STRING" id="936756.ATE80_25340"/>
<comment type="caution">
    <text evidence="1">The sequence shown here is derived from an EMBL/GenBank/DDBJ whole genome shotgun (WGS) entry which is preliminary data.</text>
</comment>
<gene>
    <name evidence="1" type="ORF">ATE80_25340</name>
</gene>
<reference evidence="1 2" key="1">
    <citation type="submission" date="2015-11" db="EMBL/GenBank/DDBJ databases">
        <title>Genome-wide analysis reveals the secondary metabolome in Streptomyces kanasensis ZX01.</title>
        <authorList>
            <person name="Zhang G."/>
            <person name="Han L."/>
            <person name="Feng J."/>
            <person name="Zhang X."/>
        </authorList>
    </citation>
    <scope>NUCLEOTIDE SEQUENCE [LARGE SCALE GENOMIC DNA]</scope>
    <source>
        <strain evidence="1 2">ZX01</strain>
    </source>
</reference>